<evidence type="ECO:0000313" key="2">
    <source>
        <dbReference type="EMBL" id="QIS05751.1"/>
    </source>
</evidence>
<protein>
    <recommendedName>
        <fullName evidence="4">DoxX family membrane protein</fullName>
    </recommendedName>
</protein>
<name>A0A6G9XXW6_NOCBR</name>
<feature type="transmembrane region" description="Helical" evidence="1">
    <location>
        <begin position="16"/>
        <end position="33"/>
    </location>
</feature>
<gene>
    <name evidence="2" type="ORF">F5X71_28685</name>
</gene>
<dbReference type="RefSeq" id="WP_167464816.1">
    <property type="nucleotide sequence ID" value="NZ_CP046171.1"/>
</dbReference>
<evidence type="ECO:0008006" key="4">
    <source>
        <dbReference type="Google" id="ProtNLM"/>
    </source>
</evidence>
<accession>A0A6G9XXW6</accession>
<feature type="transmembrane region" description="Helical" evidence="1">
    <location>
        <begin position="53"/>
        <end position="70"/>
    </location>
</feature>
<evidence type="ECO:0000313" key="3">
    <source>
        <dbReference type="Proteomes" id="UP000501705"/>
    </source>
</evidence>
<keyword evidence="1" id="KW-0812">Transmembrane</keyword>
<dbReference type="PANTHER" id="PTHR36974:SF1">
    <property type="entry name" value="DOXX FAMILY MEMBRANE PROTEIN"/>
    <property type="match status" value="1"/>
</dbReference>
<sequence length="137" mass="14657">MAENVHPPVRTNGRRPALALAALLFPMGVLHFVAPKPFDAIVPKYLPGEPRSYTYASGVAEIGVAAALALPRTRGLGGRLAALLFVAVFPANVQMTVDMLGNEKLPRVVKIGSVLRLPLQLPLITQALKVSRSARRS</sequence>
<keyword evidence="1" id="KW-1133">Transmembrane helix</keyword>
<dbReference type="PANTHER" id="PTHR36974">
    <property type="entry name" value="MEMBRANE PROTEIN-RELATED"/>
    <property type="match status" value="1"/>
</dbReference>
<dbReference type="Proteomes" id="UP000501705">
    <property type="component" value="Chromosome"/>
</dbReference>
<dbReference type="AlphaFoldDB" id="A0A6G9XXW6"/>
<feature type="transmembrane region" description="Helical" evidence="1">
    <location>
        <begin position="77"/>
        <end position="97"/>
    </location>
</feature>
<proteinExistence type="predicted"/>
<organism evidence="2 3">
    <name type="scientific">Nocardia brasiliensis</name>
    <dbReference type="NCBI Taxonomy" id="37326"/>
    <lineage>
        <taxon>Bacteria</taxon>
        <taxon>Bacillati</taxon>
        <taxon>Actinomycetota</taxon>
        <taxon>Actinomycetes</taxon>
        <taxon>Mycobacteriales</taxon>
        <taxon>Nocardiaceae</taxon>
        <taxon>Nocardia</taxon>
    </lineage>
</organism>
<dbReference type="EMBL" id="CP046171">
    <property type="protein sequence ID" value="QIS05751.1"/>
    <property type="molecule type" value="Genomic_DNA"/>
</dbReference>
<keyword evidence="1" id="KW-0472">Membrane</keyword>
<reference evidence="2 3" key="1">
    <citation type="journal article" date="2019" name="ACS Chem. Biol.">
        <title>Identification and Mobilization of a Cryptic Antibiotic Biosynthesis Gene Locus from a Human-Pathogenic Nocardia Isolate.</title>
        <authorList>
            <person name="Herisse M."/>
            <person name="Ishida K."/>
            <person name="Porter J.L."/>
            <person name="Howden B."/>
            <person name="Hertweck C."/>
            <person name="Stinear T.P."/>
            <person name="Pidot S.J."/>
        </authorList>
    </citation>
    <scope>NUCLEOTIDE SEQUENCE [LARGE SCALE GENOMIC DNA]</scope>
    <source>
        <strain evidence="2 3">AUSMDU00024985</strain>
    </source>
</reference>
<evidence type="ECO:0000256" key="1">
    <source>
        <dbReference type="SAM" id="Phobius"/>
    </source>
</evidence>